<dbReference type="Proteomes" id="UP000789920">
    <property type="component" value="Unassembled WGS sequence"/>
</dbReference>
<organism evidence="1 2">
    <name type="scientific">Racocetra persica</name>
    <dbReference type="NCBI Taxonomy" id="160502"/>
    <lineage>
        <taxon>Eukaryota</taxon>
        <taxon>Fungi</taxon>
        <taxon>Fungi incertae sedis</taxon>
        <taxon>Mucoromycota</taxon>
        <taxon>Glomeromycotina</taxon>
        <taxon>Glomeromycetes</taxon>
        <taxon>Diversisporales</taxon>
        <taxon>Gigasporaceae</taxon>
        <taxon>Racocetra</taxon>
    </lineage>
</organism>
<proteinExistence type="predicted"/>
<name>A0ACA9RZD6_9GLOM</name>
<evidence type="ECO:0000313" key="1">
    <source>
        <dbReference type="EMBL" id="CAG8814807.1"/>
    </source>
</evidence>
<protein>
    <submittedName>
        <fullName evidence="1">29187_t:CDS:1</fullName>
    </submittedName>
</protein>
<sequence>ESNNNHGSVNGVTNNDQDKLDESNVLTPIERDFARSCRDLYFVDSVLSAYMKLEDLQTQQQQHPSPAESSL</sequence>
<accession>A0ACA9RZD6</accession>
<gene>
    <name evidence="1" type="ORF">RPERSI_LOCUS24078</name>
</gene>
<evidence type="ECO:0000313" key="2">
    <source>
        <dbReference type="Proteomes" id="UP000789920"/>
    </source>
</evidence>
<reference evidence="1" key="1">
    <citation type="submission" date="2021-06" db="EMBL/GenBank/DDBJ databases">
        <authorList>
            <person name="Kallberg Y."/>
            <person name="Tangrot J."/>
            <person name="Rosling A."/>
        </authorList>
    </citation>
    <scope>NUCLEOTIDE SEQUENCE</scope>
    <source>
        <strain evidence="1">MA461A</strain>
    </source>
</reference>
<dbReference type="EMBL" id="CAJVQC010076575">
    <property type="protein sequence ID" value="CAG8814807.1"/>
    <property type="molecule type" value="Genomic_DNA"/>
</dbReference>
<feature type="non-terminal residue" evidence="1">
    <location>
        <position position="1"/>
    </location>
</feature>
<comment type="caution">
    <text evidence="1">The sequence shown here is derived from an EMBL/GenBank/DDBJ whole genome shotgun (WGS) entry which is preliminary data.</text>
</comment>
<keyword evidence="2" id="KW-1185">Reference proteome</keyword>